<evidence type="ECO:0000313" key="3">
    <source>
        <dbReference type="Proteomes" id="UP000057043"/>
    </source>
</evidence>
<dbReference type="PATRIC" id="fig|301375.7.peg.503"/>
<evidence type="ECO:0000259" key="1">
    <source>
        <dbReference type="Pfam" id="PF12705"/>
    </source>
</evidence>
<name>A0A101FS86_9EURY</name>
<keyword evidence="2" id="KW-0067">ATP-binding</keyword>
<accession>A0A101FS86</accession>
<dbReference type="SUPFAM" id="SSF52980">
    <property type="entry name" value="Restriction endonuclease-like"/>
    <property type="match status" value="1"/>
</dbReference>
<feature type="non-terminal residue" evidence="2">
    <location>
        <position position="1"/>
    </location>
</feature>
<dbReference type="Gene3D" id="3.90.320.10">
    <property type="match status" value="1"/>
</dbReference>
<dbReference type="InterPro" id="IPR011335">
    <property type="entry name" value="Restrct_endonuc-II-like"/>
</dbReference>
<sequence>LYRDYDPGIPITCRMEPQKADSSIDITTISFSDLKYYFQCPYGFKMRNIHGFNVGFNERLGYGKSIHSALAEVHRSIKDQETITEDMVQDLSETHLHFPYAYDENLRRDMGAKAKKMLGMYIEAKKDLKDVEYVEMDVEIKFSDEILVLGRIDLVRKNDTGEIVIVDFKTNEDAQEEEISQDQLLLYALGYKYTTGKMADFIEIINLDSGVEDRRAIRLDLLIDLEKRVIEAGRNIRKGTVGFADNCAKCDFRGICPKPANVDLKLTDHDDHS</sequence>
<comment type="caution">
    <text evidence="2">The sequence shown here is derived from an EMBL/GenBank/DDBJ whole genome shotgun (WGS) entry which is preliminary data.</text>
</comment>
<protein>
    <submittedName>
        <fullName evidence="2">Putative ATP-dependent DNA helicase</fullName>
    </submittedName>
</protein>
<dbReference type="InterPro" id="IPR038726">
    <property type="entry name" value="PDDEXK_AddAB-type"/>
</dbReference>
<keyword evidence="2" id="KW-0378">Hydrolase</keyword>
<dbReference type="InterPro" id="IPR011604">
    <property type="entry name" value="PDDEXK-like_dom_sf"/>
</dbReference>
<dbReference type="GO" id="GO:0004386">
    <property type="term" value="F:helicase activity"/>
    <property type="evidence" value="ECO:0007669"/>
    <property type="project" value="UniProtKB-KW"/>
</dbReference>
<dbReference type="Proteomes" id="UP000057043">
    <property type="component" value="Unassembled WGS sequence"/>
</dbReference>
<proteinExistence type="predicted"/>
<gene>
    <name evidence="2" type="ORF">XD72_2147</name>
</gene>
<reference evidence="2 3" key="1">
    <citation type="journal article" date="2015" name="MBio">
        <title>Genome-Resolved Metagenomic Analysis Reveals Roles for Candidate Phyla and Other Microbial Community Members in Biogeochemical Transformations in Oil Reservoirs.</title>
        <authorList>
            <person name="Hu P."/>
            <person name="Tom L."/>
            <person name="Singh A."/>
            <person name="Thomas B.C."/>
            <person name="Baker B.J."/>
            <person name="Piceno Y.M."/>
            <person name="Andersen G.L."/>
            <person name="Banfield J.F."/>
        </authorList>
    </citation>
    <scope>NUCLEOTIDE SEQUENCE [LARGE SCALE GENOMIC DNA]</scope>
    <source>
        <strain evidence="2">57_489</strain>
    </source>
</reference>
<dbReference type="EMBL" id="LGFT01000069">
    <property type="protein sequence ID" value="KUK43488.1"/>
    <property type="molecule type" value="Genomic_DNA"/>
</dbReference>
<organism evidence="2 3">
    <name type="scientific">Methanothrix harundinacea</name>
    <dbReference type="NCBI Taxonomy" id="301375"/>
    <lineage>
        <taxon>Archaea</taxon>
        <taxon>Methanobacteriati</taxon>
        <taxon>Methanobacteriota</taxon>
        <taxon>Stenosarchaea group</taxon>
        <taxon>Methanomicrobia</taxon>
        <taxon>Methanotrichales</taxon>
        <taxon>Methanotrichaceae</taxon>
        <taxon>Methanothrix</taxon>
    </lineage>
</organism>
<dbReference type="AlphaFoldDB" id="A0A101FS86"/>
<keyword evidence="2" id="KW-0547">Nucleotide-binding</keyword>
<keyword evidence="2" id="KW-0347">Helicase</keyword>
<evidence type="ECO:0000313" key="2">
    <source>
        <dbReference type="EMBL" id="KUK43488.1"/>
    </source>
</evidence>
<feature type="domain" description="PD-(D/E)XK endonuclease-like" evidence="1">
    <location>
        <begin position="28"/>
        <end position="257"/>
    </location>
</feature>
<dbReference type="Pfam" id="PF12705">
    <property type="entry name" value="PDDEXK_1"/>
    <property type="match status" value="1"/>
</dbReference>